<keyword evidence="3" id="KW-1185">Reference proteome</keyword>
<gene>
    <name evidence="2" type="ORF">HNQ61_003373</name>
</gene>
<evidence type="ECO:0000313" key="3">
    <source>
        <dbReference type="Proteomes" id="UP000582837"/>
    </source>
</evidence>
<feature type="coiled-coil region" evidence="1">
    <location>
        <begin position="26"/>
        <end position="53"/>
    </location>
</feature>
<evidence type="ECO:0000256" key="1">
    <source>
        <dbReference type="SAM" id="Coils"/>
    </source>
</evidence>
<name>A0A841H187_9BACT</name>
<dbReference type="AlphaFoldDB" id="A0A841H187"/>
<dbReference type="Proteomes" id="UP000582837">
    <property type="component" value="Unassembled WGS sequence"/>
</dbReference>
<accession>A0A841H187</accession>
<evidence type="ECO:0000313" key="2">
    <source>
        <dbReference type="EMBL" id="MBB6071734.1"/>
    </source>
</evidence>
<comment type="caution">
    <text evidence="2">The sequence shown here is derived from an EMBL/GenBank/DDBJ whole genome shotgun (WGS) entry which is preliminary data.</text>
</comment>
<keyword evidence="1" id="KW-0175">Coiled coil</keyword>
<proteinExistence type="predicted"/>
<sequence>MAEQTTSERISGILESIRSTQMGDSGDRFIQDMRRLEEKKAEIRREFHELMLRHGVPVFNR</sequence>
<dbReference type="RefSeq" id="WP_170032465.1">
    <property type="nucleotide sequence ID" value="NZ_JABDTL010000001.1"/>
</dbReference>
<reference evidence="2 3" key="1">
    <citation type="submission" date="2020-08" db="EMBL/GenBank/DDBJ databases">
        <title>Genomic Encyclopedia of Type Strains, Phase IV (KMG-IV): sequencing the most valuable type-strain genomes for metagenomic binning, comparative biology and taxonomic classification.</title>
        <authorList>
            <person name="Goeker M."/>
        </authorList>
    </citation>
    <scope>NUCLEOTIDE SEQUENCE [LARGE SCALE GENOMIC DNA]</scope>
    <source>
        <strain evidence="2 3">DSM 29007</strain>
    </source>
</reference>
<dbReference type="EMBL" id="JACHIA010000010">
    <property type="protein sequence ID" value="MBB6071734.1"/>
    <property type="molecule type" value="Genomic_DNA"/>
</dbReference>
<protein>
    <submittedName>
        <fullName evidence="2">Uncharacterized protein</fullName>
    </submittedName>
</protein>
<organism evidence="2 3">
    <name type="scientific">Longimicrobium terrae</name>
    <dbReference type="NCBI Taxonomy" id="1639882"/>
    <lineage>
        <taxon>Bacteria</taxon>
        <taxon>Pseudomonadati</taxon>
        <taxon>Gemmatimonadota</taxon>
        <taxon>Longimicrobiia</taxon>
        <taxon>Longimicrobiales</taxon>
        <taxon>Longimicrobiaceae</taxon>
        <taxon>Longimicrobium</taxon>
    </lineage>
</organism>